<organism evidence="3 4">
    <name type="scientific">Ktedonosporobacter rubrisoli</name>
    <dbReference type="NCBI Taxonomy" id="2509675"/>
    <lineage>
        <taxon>Bacteria</taxon>
        <taxon>Bacillati</taxon>
        <taxon>Chloroflexota</taxon>
        <taxon>Ktedonobacteria</taxon>
        <taxon>Ktedonobacterales</taxon>
        <taxon>Ktedonosporobacteraceae</taxon>
        <taxon>Ktedonosporobacter</taxon>
    </lineage>
</organism>
<sequence>MSLMSTTAIELALFPLNVVLFPGTVLPLHIFEARYRQMIMDCQQEMKPFGVVLIRPESEQPDEIPYSVGTVAEIRNLDKLDDGGYNLIAVGTRRFQIVEQYHDKPYLSGLVEPYEDVSEPIYELEVLNEQARDLFGRYLGMLLEAMNEDDVQTNLPATAESLSHFIAYFLEIQDERKQHFLELTSTRQRLREEIGILRREVPFLRQIITRQISDEQTRLN</sequence>
<dbReference type="PANTHER" id="PTHR46732:SF8">
    <property type="entry name" value="ATP-DEPENDENT PROTEASE LA (LON) DOMAIN PROTEIN"/>
    <property type="match status" value="1"/>
</dbReference>
<evidence type="ECO:0000313" key="4">
    <source>
        <dbReference type="Proteomes" id="UP000290365"/>
    </source>
</evidence>
<evidence type="ECO:0000313" key="3">
    <source>
        <dbReference type="EMBL" id="QBD78354.1"/>
    </source>
</evidence>
<keyword evidence="1" id="KW-0812">Transmembrane</keyword>
<dbReference type="InterPro" id="IPR046336">
    <property type="entry name" value="Lon_prtase_N_sf"/>
</dbReference>
<dbReference type="AlphaFoldDB" id="A0A4P6JSH5"/>
<evidence type="ECO:0000259" key="2">
    <source>
        <dbReference type="PROSITE" id="PS51787"/>
    </source>
</evidence>
<feature type="transmembrane region" description="Helical" evidence="1">
    <location>
        <begin position="12"/>
        <end position="31"/>
    </location>
</feature>
<dbReference type="PANTHER" id="PTHR46732">
    <property type="entry name" value="ATP-DEPENDENT PROTEASE LA (LON) DOMAIN PROTEIN"/>
    <property type="match status" value="1"/>
</dbReference>
<dbReference type="InterPro" id="IPR003111">
    <property type="entry name" value="Lon_prtase_N"/>
</dbReference>
<dbReference type="KEGG" id="kbs:EPA93_21070"/>
<dbReference type="Pfam" id="PF02190">
    <property type="entry name" value="LON_substr_bdg"/>
    <property type="match status" value="1"/>
</dbReference>
<dbReference type="InterPro" id="IPR015947">
    <property type="entry name" value="PUA-like_sf"/>
</dbReference>
<reference evidence="3 4" key="1">
    <citation type="submission" date="2019-01" db="EMBL/GenBank/DDBJ databases">
        <title>Ktedonosporobacter rubrisoli SCAWS-G2.</title>
        <authorList>
            <person name="Huang Y."/>
            <person name="Yan B."/>
        </authorList>
    </citation>
    <scope>NUCLEOTIDE SEQUENCE [LARGE SCALE GENOMIC DNA]</scope>
    <source>
        <strain evidence="3 4">SCAWS-G2</strain>
    </source>
</reference>
<dbReference type="Proteomes" id="UP000290365">
    <property type="component" value="Chromosome"/>
</dbReference>
<name>A0A4P6JSH5_KTERU</name>
<keyword evidence="1" id="KW-1133">Transmembrane helix</keyword>
<proteinExistence type="predicted"/>
<dbReference type="OrthoDB" id="9806457at2"/>
<feature type="domain" description="Lon N-terminal" evidence="2">
    <location>
        <begin position="8"/>
        <end position="201"/>
    </location>
</feature>
<dbReference type="PROSITE" id="PS51787">
    <property type="entry name" value="LON_N"/>
    <property type="match status" value="1"/>
</dbReference>
<evidence type="ECO:0000256" key="1">
    <source>
        <dbReference type="SAM" id="Phobius"/>
    </source>
</evidence>
<gene>
    <name evidence="3" type="ORF">EPA93_21070</name>
</gene>
<dbReference type="Gene3D" id="2.30.130.40">
    <property type="entry name" value="LON domain-like"/>
    <property type="match status" value="1"/>
</dbReference>
<keyword evidence="4" id="KW-1185">Reference proteome</keyword>
<keyword evidence="1" id="KW-0472">Membrane</keyword>
<dbReference type="SUPFAM" id="SSF88697">
    <property type="entry name" value="PUA domain-like"/>
    <property type="match status" value="1"/>
</dbReference>
<accession>A0A4P6JSH5</accession>
<dbReference type="EMBL" id="CP035758">
    <property type="protein sequence ID" value="QBD78354.1"/>
    <property type="molecule type" value="Genomic_DNA"/>
</dbReference>
<protein>
    <recommendedName>
        <fullName evidence="2">Lon N-terminal domain-containing protein</fullName>
    </recommendedName>
</protein>
<dbReference type="SMART" id="SM00464">
    <property type="entry name" value="LON"/>
    <property type="match status" value="1"/>
</dbReference>
<dbReference type="Gene3D" id="1.20.58.1480">
    <property type="match status" value="1"/>
</dbReference>